<keyword evidence="3 5" id="KW-0732">Signal</keyword>
<sequence length="321" mass="36831">MHFHKKKPWDFIRSSEITSETHYLNRREFMGASMAFAAGAVMRPDSAAGASLRPGVQDPEVGAVTYGESLRGDMNSYEQVTTYNNFYEFGLDKRDPSRNSGDFQPEPWTVEVTGEVHKPGTYSVEDLAPPAEVEDRIYRLRCVEAWSMVIPWRGIGLREIISKVEPTANAKYVAFETAVRPDEMPGVSRPVLDWPYREGLRIDEAANELTFMATGLYGRDHLPNQNGAPLRLIVPWKYGFKSIKSIVRISFVEEQPYTTWKASAPNEYGFFANVNPNVDHPRWSQARERLFPFGRRDTDMFNGYTEMVAHMYRGMDLSRWY</sequence>
<accession>A0ABU9EEU7</accession>
<keyword evidence="2 5" id="KW-0479">Metal-binding</keyword>
<protein>
    <recommendedName>
        <fullName evidence="5">Protein-methionine-sulfoxide reductase catalytic subunit MsrP</fullName>
        <ecNumber evidence="5">1.8.5.-</ecNumber>
    </recommendedName>
</protein>
<dbReference type="PROSITE" id="PS50882">
    <property type="entry name" value="YTH"/>
    <property type="match status" value="1"/>
</dbReference>
<dbReference type="PROSITE" id="PS51318">
    <property type="entry name" value="TAT"/>
    <property type="match status" value="1"/>
</dbReference>
<feature type="binding site" evidence="5">
    <location>
        <position position="142"/>
    </location>
    <ligand>
        <name>Mo-molybdopterin</name>
        <dbReference type="ChEBI" id="CHEBI:71302"/>
    </ligand>
    <ligandPart>
        <name>Mo</name>
        <dbReference type="ChEBI" id="CHEBI:28685"/>
    </ligandPart>
</feature>
<dbReference type="InterPro" id="IPR036374">
    <property type="entry name" value="OxRdtase_Mopterin-bd_sf"/>
</dbReference>
<comment type="catalytic activity">
    <reaction evidence="5">
        <text>L-methionyl-[protein] + a quinone + H2O = L-methionyl-(R)-S-oxide-[protein] + a quinol</text>
        <dbReference type="Rhea" id="RHEA:51296"/>
        <dbReference type="Rhea" id="RHEA-COMP:12313"/>
        <dbReference type="Rhea" id="RHEA-COMP:12314"/>
        <dbReference type="ChEBI" id="CHEBI:15377"/>
        <dbReference type="ChEBI" id="CHEBI:16044"/>
        <dbReference type="ChEBI" id="CHEBI:24646"/>
        <dbReference type="ChEBI" id="CHEBI:45764"/>
        <dbReference type="ChEBI" id="CHEBI:132124"/>
    </reaction>
</comment>
<evidence type="ECO:0000259" key="6">
    <source>
        <dbReference type="PROSITE" id="PS50882"/>
    </source>
</evidence>
<evidence type="ECO:0000256" key="2">
    <source>
        <dbReference type="ARBA" id="ARBA00022723"/>
    </source>
</evidence>
<dbReference type="PANTHER" id="PTHR43032:SF3">
    <property type="entry name" value="PROTEIN-METHIONINE-SULFOXIDE REDUCTASE CATALYTIC SUBUNIT MSRP"/>
    <property type="match status" value="1"/>
</dbReference>
<keyword evidence="4 5" id="KW-0560">Oxidoreductase</keyword>
<dbReference type="InterPro" id="IPR000572">
    <property type="entry name" value="OxRdtase_Mopterin-bd_dom"/>
</dbReference>
<dbReference type="SUPFAM" id="SSF56524">
    <property type="entry name" value="Oxidoreductase molybdopterin-binding domain"/>
    <property type="match status" value="1"/>
</dbReference>
<comment type="PTM">
    <text evidence="5">Predicted to be exported by the Tat system. The position of the signal peptide cleavage has not been experimentally proven.</text>
</comment>
<reference evidence="7 8" key="1">
    <citation type="submission" date="2024-02" db="EMBL/GenBank/DDBJ databases">
        <title>A novel Gemmatimonadota bacterium.</title>
        <authorList>
            <person name="Du Z.-J."/>
            <person name="Ye Y.-Q."/>
        </authorList>
    </citation>
    <scope>NUCLEOTIDE SEQUENCE [LARGE SCALE GENOMIC DNA]</scope>
    <source>
        <strain evidence="7 8">DH-20</strain>
    </source>
</reference>
<feature type="binding site" evidence="5">
    <location>
        <position position="84"/>
    </location>
    <ligand>
        <name>Mo-molybdopterin</name>
        <dbReference type="ChEBI" id="CHEBI:71302"/>
    </ligand>
</feature>
<comment type="subunit">
    <text evidence="5">Heterodimer of a catalytic subunit (MsrP) and a heme-binding subunit (MsrQ).</text>
</comment>
<comment type="function">
    <text evidence="5">Part of the MsrPQ system that repairs oxidized cell envelope proteins containing methionine sulfoxide residues (Met-O), using respiratory chain electrons. Thus protects these proteins from oxidative-stress damage caused by reactive species of oxygen and chlorine. MsrPQ is essential for the maintenance of envelope integrity under bleach stress, rescuing a wide series of structurally unrelated cell envelope proteins from methionine oxidation. The catalytic subunit MsrP is non-stereospecific, being able to reduce both (R-) and (S-) diastereoisomers of methionine sulfoxide.</text>
</comment>
<organism evidence="7 8">
    <name type="scientific">Gaopeijia maritima</name>
    <dbReference type="NCBI Taxonomy" id="3119007"/>
    <lineage>
        <taxon>Bacteria</taxon>
        <taxon>Pseudomonadati</taxon>
        <taxon>Gemmatimonadota</taxon>
        <taxon>Longimicrobiia</taxon>
        <taxon>Gaopeijiales</taxon>
        <taxon>Gaopeijiaceae</taxon>
        <taxon>Gaopeijia</taxon>
    </lineage>
</organism>
<feature type="binding site" evidence="5">
    <location>
        <begin position="87"/>
        <end position="88"/>
    </location>
    <ligand>
        <name>Mo-molybdopterin</name>
        <dbReference type="ChEBI" id="CHEBI:71302"/>
    </ligand>
</feature>
<evidence type="ECO:0000256" key="4">
    <source>
        <dbReference type="ARBA" id="ARBA00023002"/>
    </source>
</evidence>
<evidence type="ECO:0000256" key="5">
    <source>
        <dbReference type="HAMAP-Rule" id="MF_01206"/>
    </source>
</evidence>
<comment type="cofactor">
    <cofactor evidence="5">
        <name>Mo-molybdopterin</name>
        <dbReference type="ChEBI" id="CHEBI:71302"/>
    </cofactor>
    <text evidence="5">Binds 1 Mo-molybdopterin (Mo-MPT) cofactor per subunit.</text>
</comment>
<dbReference type="HAMAP" id="MF_01206">
    <property type="entry name" value="MsrP"/>
    <property type="match status" value="1"/>
</dbReference>
<evidence type="ECO:0000313" key="8">
    <source>
        <dbReference type="Proteomes" id="UP001484239"/>
    </source>
</evidence>
<dbReference type="Pfam" id="PF00174">
    <property type="entry name" value="Oxidored_molyb"/>
    <property type="match status" value="1"/>
</dbReference>
<dbReference type="Gene3D" id="3.90.420.10">
    <property type="entry name" value="Oxidoreductase, molybdopterin-binding domain"/>
    <property type="match status" value="1"/>
</dbReference>
<feature type="binding site" evidence="5">
    <location>
        <position position="177"/>
    </location>
    <ligand>
        <name>Mo-molybdopterin</name>
        <dbReference type="ChEBI" id="CHEBI:71302"/>
    </ligand>
</feature>
<comment type="similarity">
    <text evidence="5">Belongs to the MsrP family.</text>
</comment>
<feature type="domain" description="YTH" evidence="6">
    <location>
        <begin position="238"/>
        <end position="321"/>
    </location>
</feature>
<gene>
    <name evidence="5 7" type="primary">msrP</name>
    <name evidence="7" type="ORF">WI372_16510</name>
</gene>
<dbReference type="Proteomes" id="UP001484239">
    <property type="component" value="Unassembled WGS sequence"/>
</dbReference>
<dbReference type="NCBIfam" id="NF003767">
    <property type="entry name" value="PRK05363.1"/>
    <property type="match status" value="1"/>
</dbReference>
<dbReference type="InterPro" id="IPR022867">
    <property type="entry name" value="MsrP"/>
</dbReference>
<feature type="binding site" evidence="5">
    <location>
        <begin position="242"/>
        <end position="244"/>
    </location>
    <ligand>
        <name>Mo-molybdopterin</name>
        <dbReference type="ChEBI" id="CHEBI:71302"/>
    </ligand>
</feature>
<keyword evidence="8" id="KW-1185">Reference proteome</keyword>
<name>A0ABU9EEU7_9BACT</name>
<dbReference type="RefSeq" id="WP_405280202.1">
    <property type="nucleotide sequence ID" value="NZ_JBBHLI010000013.1"/>
</dbReference>
<keyword evidence="1 5" id="KW-0500">Molybdenum</keyword>
<evidence type="ECO:0000313" key="7">
    <source>
        <dbReference type="EMBL" id="MEK9502598.1"/>
    </source>
</evidence>
<comment type="caution">
    <text evidence="7">The sequence shown here is derived from an EMBL/GenBank/DDBJ whole genome shotgun (WGS) entry which is preliminary data.</text>
</comment>
<dbReference type="EMBL" id="JBBHLI010000013">
    <property type="protein sequence ID" value="MEK9502598.1"/>
    <property type="molecule type" value="Genomic_DNA"/>
</dbReference>
<dbReference type="EC" id="1.8.5.-" evidence="5"/>
<evidence type="ECO:0000256" key="3">
    <source>
        <dbReference type="ARBA" id="ARBA00022729"/>
    </source>
</evidence>
<feature type="binding site" evidence="5">
    <location>
        <position position="231"/>
    </location>
    <ligand>
        <name>Mo-molybdopterin</name>
        <dbReference type="ChEBI" id="CHEBI:71302"/>
    </ligand>
</feature>
<evidence type="ECO:0000256" key="1">
    <source>
        <dbReference type="ARBA" id="ARBA00022505"/>
    </source>
</evidence>
<proteinExistence type="inferred from homology"/>
<comment type="catalytic activity">
    <reaction evidence="5">
        <text>L-methionyl-[protein] + a quinone + H2O = L-methionyl-(S)-S-oxide-[protein] + a quinol</text>
        <dbReference type="Rhea" id="RHEA:51292"/>
        <dbReference type="Rhea" id="RHEA-COMP:12313"/>
        <dbReference type="Rhea" id="RHEA-COMP:12315"/>
        <dbReference type="ChEBI" id="CHEBI:15377"/>
        <dbReference type="ChEBI" id="CHEBI:16044"/>
        <dbReference type="ChEBI" id="CHEBI:24646"/>
        <dbReference type="ChEBI" id="CHEBI:44120"/>
        <dbReference type="ChEBI" id="CHEBI:132124"/>
    </reaction>
</comment>
<feature type="binding site" evidence="5">
    <location>
        <position position="226"/>
    </location>
    <ligand>
        <name>Mo-molybdopterin</name>
        <dbReference type="ChEBI" id="CHEBI:71302"/>
    </ligand>
</feature>
<dbReference type="GO" id="GO:0016491">
    <property type="term" value="F:oxidoreductase activity"/>
    <property type="evidence" value="ECO:0007669"/>
    <property type="project" value="UniProtKB-KW"/>
</dbReference>
<dbReference type="PANTHER" id="PTHR43032">
    <property type="entry name" value="PROTEIN-METHIONINE-SULFOXIDE REDUCTASE"/>
    <property type="match status" value="1"/>
</dbReference>
<dbReference type="InterPro" id="IPR007275">
    <property type="entry name" value="YTH_domain"/>
</dbReference>
<dbReference type="InterPro" id="IPR006311">
    <property type="entry name" value="TAT_signal"/>
</dbReference>